<feature type="chain" id="PRO_5047451606" description="Bacterial Ig-like domain-containing protein" evidence="1">
    <location>
        <begin position="20"/>
        <end position="135"/>
    </location>
</feature>
<keyword evidence="1" id="KW-0732">Signal</keyword>
<dbReference type="Pfam" id="PF20251">
    <property type="entry name" value="Big_14"/>
    <property type="match status" value="1"/>
</dbReference>
<keyword evidence="4" id="KW-1185">Reference proteome</keyword>
<dbReference type="RefSeq" id="WP_267532849.1">
    <property type="nucleotide sequence ID" value="NZ_JAPNKA010000001.1"/>
</dbReference>
<gene>
    <name evidence="3" type="ORF">OV287_05130</name>
</gene>
<feature type="domain" description="Bacterial Ig-like" evidence="2">
    <location>
        <begin position="25"/>
        <end position="121"/>
    </location>
</feature>
<accession>A0ABT3ZWV9</accession>
<dbReference type="EMBL" id="JAPNKA010000001">
    <property type="protein sequence ID" value="MCY1073860.1"/>
    <property type="molecule type" value="Genomic_DNA"/>
</dbReference>
<sequence length="135" mass="14971">MSRWNMLLGGAVLWLSACGAPLEGQAVLRTDQEHYAPGSELKLQLQNVSLQSLGYNLCFATLQRQAEETWTEVPRPDGTVCAAYQDRLLPGKSSEELQPLDASLPEGTYRYVISVEWDDEREAVVSNSFSVAHVN</sequence>
<evidence type="ECO:0000313" key="4">
    <source>
        <dbReference type="Proteomes" id="UP001207654"/>
    </source>
</evidence>
<dbReference type="Proteomes" id="UP001207654">
    <property type="component" value="Unassembled WGS sequence"/>
</dbReference>
<protein>
    <recommendedName>
        <fullName evidence="2">Bacterial Ig-like domain-containing protein</fullName>
    </recommendedName>
</protein>
<reference evidence="3 4" key="1">
    <citation type="submission" date="2022-11" db="EMBL/GenBank/DDBJ databases">
        <title>Minimal conservation of predation-associated metabolite biosynthetic gene clusters underscores biosynthetic potential of Myxococcota including descriptions for ten novel species: Archangium lansinium sp. nov., Myxococcus landrumus sp. nov., Nannocystis bai.</title>
        <authorList>
            <person name="Ahearne A."/>
            <person name="Stevens C."/>
            <person name="Phillips K."/>
        </authorList>
    </citation>
    <scope>NUCLEOTIDE SEQUENCE [LARGE SCALE GENOMIC DNA]</scope>
    <source>
        <strain evidence="3 4">MIWBW</strain>
    </source>
</reference>
<proteinExistence type="predicted"/>
<evidence type="ECO:0000256" key="1">
    <source>
        <dbReference type="SAM" id="SignalP"/>
    </source>
</evidence>
<organism evidence="3 4">
    <name type="scientific">Archangium lansingense</name>
    <dbReference type="NCBI Taxonomy" id="2995310"/>
    <lineage>
        <taxon>Bacteria</taxon>
        <taxon>Pseudomonadati</taxon>
        <taxon>Myxococcota</taxon>
        <taxon>Myxococcia</taxon>
        <taxon>Myxococcales</taxon>
        <taxon>Cystobacterineae</taxon>
        <taxon>Archangiaceae</taxon>
        <taxon>Archangium</taxon>
    </lineage>
</organism>
<name>A0ABT3ZWV9_9BACT</name>
<feature type="signal peptide" evidence="1">
    <location>
        <begin position="1"/>
        <end position="19"/>
    </location>
</feature>
<evidence type="ECO:0000313" key="3">
    <source>
        <dbReference type="EMBL" id="MCY1073860.1"/>
    </source>
</evidence>
<dbReference type="PROSITE" id="PS51257">
    <property type="entry name" value="PROKAR_LIPOPROTEIN"/>
    <property type="match status" value="1"/>
</dbReference>
<comment type="caution">
    <text evidence="3">The sequence shown here is derived from an EMBL/GenBank/DDBJ whole genome shotgun (WGS) entry which is preliminary data.</text>
</comment>
<evidence type="ECO:0000259" key="2">
    <source>
        <dbReference type="Pfam" id="PF20251"/>
    </source>
</evidence>
<dbReference type="InterPro" id="IPR046878">
    <property type="entry name" value="Big_14"/>
</dbReference>